<dbReference type="AlphaFoldDB" id="A0A653BTB8"/>
<reference evidence="2 3" key="1">
    <citation type="submission" date="2019-01" db="EMBL/GenBank/DDBJ databases">
        <authorList>
            <person name="Sayadi A."/>
        </authorList>
    </citation>
    <scope>NUCLEOTIDE SEQUENCE [LARGE SCALE GENOMIC DNA]</scope>
</reference>
<feature type="non-terminal residue" evidence="2">
    <location>
        <position position="69"/>
    </location>
</feature>
<dbReference type="EMBL" id="CAACVG010005016">
    <property type="protein sequence ID" value="VEN38842.1"/>
    <property type="molecule type" value="Genomic_DNA"/>
</dbReference>
<name>A0A653BTB8_CALMS</name>
<keyword evidence="1" id="KW-0732">Signal</keyword>
<feature type="signal peptide" evidence="1">
    <location>
        <begin position="1"/>
        <end position="16"/>
    </location>
</feature>
<keyword evidence="3" id="KW-1185">Reference proteome</keyword>
<evidence type="ECO:0000313" key="2">
    <source>
        <dbReference type="EMBL" id="VEN38842.1"/>
    </source>
</evidence>
<dbReference type="Proteomes" id="UP000410492">
    <property type="component" value="Unassembled WGS sequence"/>
</dbReference>
<proteinExistence type="predicted"/>
<accession>A0A653BTB8</accession>
<evidence type="ECO:0000313" key="3">
    <source>
        <dbReference type="Proteomes" id="UP000410492"/>
    </source>
</evidence>
<protein>
    <submittedName>
        <fullName evidence="2">Uncharacterized protein</fullName>
    </submittedName>
</protein>
<organism evidence="2 3">
    <name type="scientific">Callosobruchus maculatus</name>
    <name type="common">Southern cowpea weevil</name>
    <name type="synonym">Pulse bruchid</name>
    <dbReference type="NCBI Taxonomy" id="64391"/>
    <lineage>
        <taxon>Eukaryota</taxon>
        <taxon>Metazoa</taxon>
        <taxon>Ecdysozoa</taxon>
        <taxon>Arthropoda</taxon>
        <taxon>Hexapoda</taxon>
        <taxon>Insecta</taxon>
        <taxon>Pterygota</taxon>
        <taxon>Neoptera</taxon>
        <taxon>Endopterygota</taxon>
        <taxon>Coleoptera</taxon>
        <taxon>Polyphaga</taxon>
        <taxon>Cucujiformia</taxon>
        <taxon>Chrysomeloidea</taxon>
        <taxon>Chrysomelidae</taxon>
        <taxon>Bruchinae</taxon>
        <taxon>Bruchini</taxon>
        <taxon>Callosobruchus</taxon>
    </lineage>
</organism>
<gene>
    <name evidence="2" type="ORF">CALMAC_LOCUS3595</name>
</gene>
<dbReference type="OrthoDB" id="10051815at2759"/>
<sequence length="69" mass="8075">MLFLILILELSVSIAAYSMRSDLEPTLKANMLETMDYYPNYTRHTWKIVQYNVSIGIRCCLSAILKNNW</sequence>
<evidence type="ECO:0000256" key="1">
    <source>
        <dbReference type="SAM" id="SignalP"/>
    </source>
</evidence>
<feature type="chain" id="PRO_5024980519" evidence="1">
    <location>
        <begin position="17"/>
        <end position="69"/>
    </location>
</feature>